<keyword evidence="1" id="KW-0812">Transmembrane</keyword>
<evidence type="ECO:0000313" key="4">
    <source>
        <dbReference type="Proteomes" id="UP000008120"/>
    </source>
</evidence>
<feature type="transmembrane region" description="Helical" evidence="1">
    <location>
        <begin position="40"/>
        <end position="60"/>
    </location>
</feature>
<dbReference type="EMBL" id="BA000048">
    <property type="protein sequence ID" value="BAJ49919.1"/>
    <property type="molecule type" value="Genomic_DNA"/>
</dbReference>
<dbReference type="Proteomes" id="UP000008120">
    <property type="component" value="Chromosome"/>
</dbReference>
<keyword evidence="1" id="KW-0472">Membrane</keyword>
<dbReference type="AlphaFoldDB" id="E6N471"/>
<reference evidence="2 4" key="1">
    <citation type="journal article" date="2005" name="Environ. Microbiol.">
        <title>Genetic and functional properties of uncultivated thermophilic crenarchaeotes from a subsurface gold mine as revealed by analysis of genome fragments.</title>
        <authorList>
            <person name="Nunoura T."/>
            <person name="Hirayama H."/>
            <person name="Takami H."/>
            <person name="Oida H."/>
            <person name="Nishi S."/>
            <person name="Shimamura S."/>
            <person name="Suzuki Y."/>
            <person name="Inagaki F."/>
            <person name="Takai K."/>
            <person name="Nealson K.H."/>
            <person name="Horikoshi K."/>
        </authorList>
    </citation>
    <scope>NUCLEOTIDE SEQUENCE [LARGE SCALE GENOMIC DNA]</scope>
</reference>
<dbReference type="BioCyc" id="CCAL311458:G131R-54-MONOMER"/>
<evidence type="ECO:0000313" key="3">
    <source>
        <dbReference type="EMBL" id="BAJ49919.1"/>
    </source>
</evidence>
<dbReference type="EMBL" id="AP011827">
    <property type="protein sequence ID" value="BAJ47090.1"/>
    <property type="molecule type" value="Genomic_DNA"/>
</dbReference>
<accession>E6N471</accession>
<protein>
    <submittedName>
        <fullName evidence="2">Uncharacterized protein</fullName>
    </submittedName>
</protein>
<evidence type="ECO:0000313" key="2">
    <source>
        <dbReference type="EMBL" id="BAJ47090.1"/>
    </source>
</evidence>
<name>E6N471_CALS0</name>
<dbReference type="STRING" id="311458.CSUB_C0055"/>
<reference evidence="2 4" key="2">
    <citation type="journal article" date="2011" name="Nucleic Acids Res.">
        <title>Insights into the evolution of Archaea and eukaryotic protein modifier systems revealed by the genome of a novel archaeal group.</title>
        <authorList>
            <person name="Nunoura T."/>
            <person name="Takaki Y."/>
            <person name="Kakuta J."/>
            <person name="Nishi S."/>
            <person name="Sugahara J."/>
            <person name="Kazama H."/>
            <person name="Chee G."/>
            <person name="Hattori M."/>
            <person name="Kanai A."/>
            <person name="Atomi H."/>
            <person name="Takai K."/>
            <person name="Takami H."/>
        </authorList>
    </citation>
    <scope>NUCLEOTIDE SEQUENCE [LARGE SCALE GENOMIC DNA]</scope>
</reference>
<organism evidence="2 4">
    <name type="scientific">Caldiarchaeum subterraneum</name>
    <dbReference type="NCBI Taxonomy" id="311458"/>
    <lineage>
        <taxon>Archaea</taxon>
        <taxon>Nitrososphaerota</taxon>
        <taxon>Candidatus Caldarchaeales</taxon>
        <taxon>Candidatus Caldarchaeaceae</taxon>
        <taxon>Candidatus Caldarchaeum</taxon>
    </lineage>
</organism>
<proteinExistence type="predicted"/>
<evidence type="ECO:0000256" key="1">
    <source>
        <dbReference type="SAM" id="Phobius"/>
    </source>
</evidence>
<gene>
    <name evidence="3" type="ORF">CSUB_C0055</name>
    <name evidence="2" type="ORF">HGMM_F25E12C11</name>
</gene>
<keyword evidence="1" id="KW-1133">Transmembrane helix</keyword>
<dbReference type="KEGG" id="csu:CSUB_C0055"/>
<feature type="transmembrane region" description="Helical" evidence="1">
    <location>
        <begin position="7"/>
        <end position="28"/>
    </location>
</feature>
<sequence length="69" mass="7517">MGKPYRSLLTLSICLSFATAITALFIAAATLIGRYTSLDITIGSVWFFTISFIVSLPLLLPRLRPRLGG</sequence>